<dbReference type="GO" id="GO:0004089">
    <property type="term" value="F:carbonate dehydratase activity"/>
    <property type="evidence" value="ECO:0007669"/>
    <property type="project" value="InterPro"/>
</dbReference>
<proteinExistence type="predicted"/>
<organism evidence="1 2">
    <name type="scientific">Methanonatronarchaeum thermophilum</name>
    <dbReference type="NCBI Taxonomy" id="1927129"/>
    <lineage>
        <taxon>Archaea</taxon>
        <taxon>Methanobacteriati</taxon>
        <taxon>Methanobacteriota</taxon>
        <taxon>Methanonatronarchaeia</taxon>
        <taxon>Methanonatronarchaeales</taxon>
        <taxon>Methanonatronarchaeaceae</taxon>
        <taxon>Methanonatronarchaeum</taxon>
    </lineage>
</organism>
<dbReference type="SUPFAM" id="SSF53056">
    <property type="entry name" value="beta-carbonic anhydrase, cab"/>
    <property type="match status" value="1"/>
</dbReference>
<dbReference type="InterPro" id="IPR036874">
    <property type="entry name" value="Carbonic_anhydrase_sf"/>
</dbReference>
<keyword evidence="2" id="KW-1185">Reference proteome</keyword>
<protein>
    <submittedName>
        <fullName evidence="1">Carbonic anhydrase</fullName>
    </submittedName>
</protein>
<dbReference type="EMBL" id="MRZU01000004">
    <property type="protein sequence ID" value="OUJ18456.1"/>
    <property type="molecule type" value="Genomic_DNA"/>
</dbReference>
<dbReference type="Pfam" id="PF20393">
    <property type="entry name" value="Pro_CA_2"/>
    <property type="match status" value="1"/>
</dbReference>
<dbReference type="AlphaFoldDB" id="A0A1Y3GGF7"/>
<evidence type="ECO:0000313" key="1">
    <source>
        <dbReference type="EMBL" id="OUJ18456.1"/>
    </source>
</evidence>
<dbReference type="Proteomes" id="UP000195137">
    <property type="component" value="Unassembled WGS sequence"/>
</dbReference>
<name>A0A1Y3GGF7_9EURY</name>
<comment type="caution">
    <text evidence="1">The sequence shown here is derived from an EMBL/GenBank/DDBJ whole genome shotgun (WGS) entry which is preliminary data.</text>
</comment>
<dbReference type="RefSeq" id="WP_086637727.1">
    <property type="nucleotide sequence ID" value="NZ_MRZU01000004.1"/>
</dbReference>
<gene>
    <name evidence="1" type="ORF">AMET1_1372</name>
</gene>
<dbReference type="InterPro" id="IPR046871">
    <property type="entry name" value="Pro_CA_2"/>
</dbReference>
<dbReference type="OrthoDB" id="9675at2157"/>
<dbReference type="GO" id="GO:0008270">
    <property type="term" value="F:zinc ion binding"/>
    <property type="evidence" value="ECO:0007669"/>
    <property type="project" value="InterPro"/>
</dbReference>
<accession>A0A1Y3GGF7</accession>
<evidence type="ECO:0000313" key="2">
    <source>
        <dbReference type="Proteomes" id="UP000195137"/>
    </source>
</evidence>
<sequence length="128" mass="14548">MSKIPKFVTAINCMDGRVQEPVIKKLKKDHNAQNIDMLTIPAPSKIIAENKDKPKIQTIKEELKISTQKHNSNLIAIIAHHDCAGTTKNKKGQIKDTKKAIKTIKKWGYNTKTIGLWVDKNWQAHKIK</sequence>
<reference evidence="1 2" key="1">
    <citation type="submission" date="2016-12" db="EMBL/GenBank/DDBJ databases">
        <title>Discovery of methanogenic haloarchaea.</title>
        <authorList>
            <person name="Sorokin D.Y."/>
            <person name="Makarova K.S."/>
            <person name="Abbas B."/>
            <person name="Ferrer M."/>
            <person name="Golyshin P.N."/>
        </authorList>
    </citation>
    <scope>NUCLEOTIDE SEQUENCE [LARGE SCALE GENOMIC DNA]</scope>
    <source>
        <strain evidence="1">AMET1</strain>
    </source>
</reference>